<comment type="subunit">
    <text evidence="1 6">Homodimer.</text>
</comment>
<dbReference type="Gene3D" id="3.20.20.80">
    <property type="entry name" value="Glycosidases"/>
    <property type="match status" value="2"/>
</dbReference>
<accession>A0A2A7SEN8</accession>
<feature type="compositionally biased region" description="Basic and acidic residues" evidence="7">
    <location>
        <begin position="465"/>
        <end position="477"/>
    </location>
</feature>
<dbReference type="EC" id="2.4.99.16" evidence="6"/>
<feature type="binding site" evidence="6">
    <location>
        <position position="814"/>
    </location>
    <ligand>
        <name>alpha-maltose 1-phosphate</name>
        <dbReference type="ChEBI" id="CHEBI:63576"/>
    </ligand>
</feature>
<dbReference type="Proteomes" id="UP000220629">
    <property type="component" value="Unassembled WGS sequence"/>
</dbReference>
<feature type="site" description="Transition state stabilizer" evidence="6">
    <location>
        <position position="973"/>
    </location>
</feature>
<dbReference type="EMBL" id="PDDY01000001">
    <property type="protein sequence ID" value="PEH41992.1"/>
    <property type="molecule type" value="Genomic_DNA"/>
</dbReference>
<dbReference type="Pfam" id="PF11896">
    <property type="entry name" value="GlgE_dom_N_S"/>
    <property type="match status" value="1"/>
</dbReference>
<keyword evidence="2 6" id="KW-0328">Glycosyltransferase</keyword>
<comment type="catalytic activity">
    <reaction evidence="5 6">
        <text>alpha-maltose 1-phosphate + [(1-&gt;4)-alpha-D-glucosyl](n) = [(1-&gt;4)-alpha-D-glucosyl](n+2) + phosphate</text>
        <dbReference type="Rhea" id="RHEA:42692"/>
        <dbReference type="Rhea" id="RHEA-COMP:9584"/>
        <dbReference type="Rhea" id="RHEA-COMP:10183"/>
        <dbReference type="ChEBI" id="CHEBI:15444"/>
        <dbReference type="ChEBI" id="CHEBI:43474"/>
        <dbReference type="ChEBI" id="CHEBI:63576"/>
        <dbReference type="EC" id="2.4.99.16"/>
    </reaction>
</comment>
<feature type="binding site" evidence="6">
    <location>
        <position position="849"/>
    </location>
    <ligand>
        <name>alpha-maltose 1-phosphate</name>
        <dbReference type="ChEBI" id="CHEBI:63576"/>
    </ligand>
</feature>
<comment type="similarity">
    <text evidence="6">Belongs to the glycosyl hydrolase 13 family. GlgE subfamily.</text>
</comment>
<protein>
    <recommendedName>
        <fullName evidence="6">Alpha-1,4-glucan:maltose-1-phosphate maltosyltransferase</fullName>
        <shortName evidence="6">GMPMT</shortName>
        <ecNumber evidence="6">2.4.99.16</ecNumber>
    </recommendedName>
    <alternativeName>
        <fullName evidence="6">(1-&gt;4)-alpha-D-glucan:maltose-1-phosphate alpha-D-maltosyltransferase</fullName>
    </alternativeName>
</protein>
<dbReference type="Pfam" id="PF21702">
    <property type="entry name" value="GLGE_C"/>
    <property type="match status" value="1"/>
</dbReference>
<dbReference type="GO" id="GO:0030979">
    <property type="term" value="P:alpha-glucan biosynthetic process"/>
    <property type="evidence" value="ECO:0007669"/>
    <property type="project" value="UniProtKB-UniRule"/>
</dbReference>
<feature type="binding site" evidence="6">
    <location>
        <begin position="1027"/>
        <end position="1028"/>
    </location>
    <ligand>
        <name>alpha-maltose 1-phosphate</name>
        <dbReference type="ChEBI" id="CHEBI:63576"/>
    </ligand>
</feature>
<gene>
    <name evidence="6" type="primary">glgE</name>
    <name evidence="9" type="ORF">CRM94_07440</name>
</gene>
<keyword evidence="4 6" id="KW-0119">Carbohydrate metabolism</keyword>
<evidence type="ECO:0000313" key="10">
    <source>
        <dbReference type="Proteomes" id="UP000220629"/>
    </source>
</evidence>
<organism evidence="9 10">
    <name type="scientific">Burkholderia gladioli</name>
    <name type="common">Pseudomonas marginata</name>
    <name type="synonym">Phytomonas marginata</name>
    <dbReference type="NCBI Taxonomy" id="28095"/>
    <lineage>
        <taxon>Bacteria</taxon>
        <taxon>Pseudomonadati</taxon>
        <taxon>Pseudomonadota</taxon>
        <taxon>Betaproteobacteria</taxon>
        <taxon>Burkholderiales</taxon>
        <taxon>Burkholderiaceae</taxon>
        <taxon>Burkholderia</taxon>
    </lineage>
</organism>
<dbReference type="InterPro" id="IPR049171">
    <property type="entry name" value="GLGE_C"/>
</dbReference>
<dbReference type="Gene3D" id="2.60.40.10">
    <property type="entry name" value="Immunoglobulins"/>
    <property type="match status" value="1"/>
</dbReference>
<dbReference type="PANTHER" id="PTHR47786:SF2">
    <property type="entry name" value="GLYCOSYL HYDROLASE FAMILY 13 CATALYTIC DOMAIN-CONTAINING PROTEIN"/>
    <property type="match status" value="1"/>
</dbReference>
<evidence type="ECO:0000256" key="7">
    <source>
        <dbReference type="SAM" id="MobiDB-lite"/>
    </source>
</evidence>
<dbReference type="Gene3D" id="2.60.40.1180">
    <property type="entry name" value="Golgi alpha-mannosidase II"/>
    <property type="match status" value="1"/>
</dbReference>
<feature type="compositionally biased region" description="Basic and acidic residues" evidence="7">
    <location>
        <begin position="443"/>
        <end position="452"/>
    </location>
</feature>
<feature type="region of interest" description="Disordered" evidence="7">
    <location>
        <begin position="438"/>
        <end position="494"/>
    </location>
</feature>
<evidence type="ECO:0000256" key="3">
    <source>
        <dbReference type="ARBA" id="ARBA00022679"/>
    </source>
</evidence>
<dbReference type="InterPro" id="IPR021828">
    <property type="entry name" value="GlgE_dom_N/S"/>
</dbReference>
<dbReference type="HAMAP" id="MF_02124">
    <property type="entry name" value="GlgE"/>
    <property type="match status" value="1"/>
</dbReference>
<dbReference type="SUPFAM" id="SSF51445">
    <property type="entry name" value="(Trans)glycosidases"/>
    <property type="match status" value="2"/>
</dbReference>
<comment type="function">
    <text evidence="6">Maltosyltransferase that uses maltose 1-phosphate (M1P) as the sugar donor to elongate linear or branched alpha-(1-&gt;4)-glucans. Is involved in a branched alpha-glucan biosynthetic pathway from trehalose, together with TreS, Mak and GlgB.</text>
</comment>
<comment type="caution">
    <text evidence="9">The sequence shown here is derived from an EMBL/GenBank/DDBJ whole genome shotgun (WGS) entry which is preliminary data.</text>
</comment>
<dbReference type="InterPro" id="IPR017853">
    <property type="entry name" value="GH"/>
</dbReference>
<evidence type="ECO:0000256" key="4">
    <source>
        <dbReference type="ARBA" id="ARBA00023277"/>
    </source>
</evidence>
<dbReference type="GO" id="GO:0004553">
    <property type="term" value="F:hydrolase activity, hydrolyzing O-glycosyl compounds"/>
    <property type="evidence" value="ECO:0007669"/>
    <property type="project" value="InterPro"/>
</dbReference>
<dbReference type="PANTHER" id="PTHR47786">
    <property type="entry name" value="ALPHA-1,4-GLUCAN:MALTOSE-1-PHOSPHATE MALTOSYLTRANSFERASE"/>
    <property type="match status" value="1"/>
</dbReference>
<evidence type="ECO:0000259" key="8">
    <source>
        <dbReference type="SMART" id="SM00642"/>
    </source>
</evidence>
<evidence type="ECO:0000256" key="6">
    <source>
        <dbReference type="HAMAP-Rule" id="MF_02124"/>
    </source>
</evidence>
<dbReference type="InterPro" id="IPR013783">
    <property type="entry name" value="Ig-like_fold"/>
</dbReference>
<sequence>MAPSTATAFSPHLYFVDARLVGPLDAWPAWFERIAGLGFDHVLVGAFNTTGRAGHPRVVADHDRPHEALATSLDTGDALARLVEQAREFGLRLMLDVTVDRIAVEHPLRRGAPDWYIERAHDDARIDPRTAAFEQTLAYADIARPEVGEALAGWWHGRFATLSATGLAGFLVDAPQRLPAEWWRAWLGSRHGELDDVRWIAGIPGHAREALGAFEGAGFDGVFSSLRWWDLRAPWLLDEHALLRRVASPIAFPDAFDGPRLAHDLRGLPPEAIERGYRRALETAAALGTGWLVPMGFERGVATPLMTAHPQPAAFREAFERAPFDLSEALAEANRRRRDSAVFASRGELAALSGADAAVTVLLRGDSDWLEQADEALLIALNPELDAPGAIDPDCLAGVPGAFTRFAPLSAGRRAKTAPLGPLALMPGGVSLLRAARAKPVKPGKEPKDGGKSVEASKNGKPAKGAKDTKDARDEAARPVQAQADTAPRRRARSAAQEALAAALEADRIAIERVEPSVDDGRFAAKRVVGEAMRVSATLIVDGHARLGAAVAFRAADEADWREVPLAPLGNDRWQASIPLDRIGRHQFRVLAWRDDWGSLVDDIGKKHAAGQEIALELQEARALLAAALKANPREAEDPRRDTRAAQALAKAFDGSDAGGQLALLHAPDSAAAYAALYRRSALTRDSRVHLVEVERRAARFGSWYEMFPRSAADDVQRHGTFEDVARHLPRIREMGFDVLYFPPIHPIGLTARKGRNNSLRAGPEDVGSPYAIGSPIGGHTELHPSLGTLGAFRSLVAQAHAHGIEIALDFAIQCSPDHPWLARHPGWFAWRPDGSLRFAENPPKRYQDIVNPDFYASDAMPELWVALRDVILHWVDAGVKIFRVDNPHTKPLPFWAWLIEDVRARHPDVVFLSEAFTRPAMMYRLAKLGFSQSYTYFTWRENKHELREYLLELVDGPAREFFRPNFFVNTPDINPRYLHHAPRAQFVIRAALAALLSGLWGMYSGFELGESAPLTDDGEEYRDSEKYELRARDWHRPGNLAAEIALLNRLRRGNPALQTHLGIRFLDAPNDSVLVFRKATPGFDNVIVAAISLDPWAPQSTDFMLDAALYEGWGVPEGAALRSVELANGHQHHWHGTRQYVNLDPHALPFALWRIAPDQPRRAASTPLPGEGSHR</sequence>
<feature type="domain" description="Glycosyl hydrolase family 13 catalytic" evidence="8">
    <location>
        <begin position="706"/>
        <end position="1052"/>
    </location>
</feature>
<evidence type="ECO:0000256" key="2">
    <source>
        <dbReference type="ARBA" id="ARBA00022676"/>
    </source>
</evidence>
<dbReference type="Gene3D" id="1.20.58.80">
    <property type="entry name" value="Phosphotransferase system, lactose/cellobiose-type IIA subunit"/>
    <property type="match status" value="1"/>
</dbReference>
<keyword evidence="3 6" id="KW-0808">Transferase</keyword>
<dbReference type="InterPro" id="IPR006047">
    <property type="entry name" value="GH13_cat_dom"/>
</dbReference>
<feature type="active site" description="Nucleophile" evidence="6">
    <location>
        <position position="886"/>
    </location>
</feature>
<dbReference type="CDD" id="cd11344">
    <property type="entry name" value="AmyAc_GlgE_like"/>
    <property type="match status" value="1"/>
</dbReference>
<dbReference type="InterPro" id="IPR013780">
    <property type="entry name" value="Glyco_hydro_b"/>
</dbReference>
<reference evidence="10" key="1">
    <citation type="submission" date="2017-09" db="EMBL/GenBank/DDBJ databases">
        <title>FDA dAtabase for Regulatory Grade micrObial Sequences (FDA-ARGOS): Supporting development and validation of Infectious Disease Dx tests.</title>
        <authorList>
            <person name="Minogue T."/>
            <person name="Wolcott M."/>
            <person name="Wasieloski L."/>
            <person name="Aguilar W."/>
            <person name="Moore D."/>
            <person name="Tallon L."/>
            <person name="Sadzewicz L."/>
            <person name="Ott S."/>
            <person name="Zhao X."/>
            <person name="Nagaraj S."/>
            <person name="Vavikolanu K."/>
            <person name="Aluvathingal J."/>
            <person name="Nadendla S."/>
            <person name="Sichtig H."/>
        </authorList>
    </citation>
    <scope>NUCLEOTIDE SEQUENCE [LARGE SCALE GENOMIC DNA]</scope>
    <source>
        <strain evidence="10">FDAARGOS_390</strain>
    </source>
</reference>
<dbReference type="RefSeq" id="WP_098153170.1">
    <property type="nucleotide sequence ID" value="NZ_CP065596.1"/>
</dbReference>
<feature type="active site" description="Proton donor" evidence="6">
    <location>
        <position position="915"/>
    </location>
</feature>
<evidence type="ECO:0000256" key="5">
    <source>
        <dbReference type="ARBA" id="ARBA00048735"/>
    </source>
</evidence>
<dbReference type="GO" id="GO:0016758">
    <property type="term" value="F:hexosyltransferase activity"/>
    <property type="evidence" value="ECO:0007669"/>
    <property type="project" value="UniProtKB-UniRule"/>
</dbReference>
<evidence type="ECO:0000313" key="9">
    <source>
        <dbReference type="EMBL" id="PEH41992.1"/>
    </source>
</evidence>
<feature type="binding site" evidence="6">
    <location>
        <position position="887"/>
    </location>
    <ligand>
        <name>alpha-maltose 1-phosphate</name>
        <dbReference type="ChEBI" id="CHEBI:63576"/>
    </ligand>
</feature>
<name>A0A2A7SEN8_BURGA</name>
<dbReference type="SMART" id="SM00642">
    <property type="entry name" value="Aamy"/>
    <property type="match status" value="1"/>
</dbReference>
<evidence type="ECO:0000256" key="1">
    <source>
        <dbReference type="ARBA" id="ARBA00011738"/>
    </source>
</evidence>
<dbReference type="InterPro" id="IPR026585">
    <property type="entry name" value="GlgE"/>
</dbReference>
<feature type="binding site" evidence="6">
    <location>
        <position position="754"/>
    </location>
    <ligand>
        <name>alpha-maltose 1-phosphate</name>
        <dbReference type="ChEBI" id="CHEBI:63576"/>
    </ligand>
</feature>
<proteinExistence type="inferred from homology"/>
<dbReference type="AlphaFoldDB" id="A0A2A7SEN8"/>